<feature type="transmembrane region" description="Helical" evidence="5">
    <location>
        <begin position="135"/>
        <end position="160"/>
    </location>
</feature>
<dbReference type="OrthoDB" id="3936150at2759"/>
<dbReference type="AlphaFoldDB" id="A0A175WI21"/>
<dbReference type="GO" id="GO:0005886">
    <property type="term" value="C:plasma membrane"/>
    <property type="evidence" value="ECO:0007669"/>
    <property type="project" value="TreeGrafter"/>
</dbReference>
<dbReference type="Gene3D" id="1.20.1250.20">
    <property type="entry name" value="MFS general substrate transporter like domains"/>
    <property type="match status" value="1"/>
</dbReference>
<evidence type="ECO:0000313" key="7">
    <source>
        <dbReference type="Proteomes" id="UP000078237"/>
    </source>
</evidence>
<sequence>MSVAKMTDALGWSASRSWFLVCVYCAWETIALTLSTLYSFAQPVIQERYSVPNVQIVALGQSMQIFGNMFGVALLSPISCGTFATVPIQGTAYAPNLPTLIFFMFMSGVAWSTSLSLVPAAFSDLYLHRDDIGQPIALFVIGASVGPSIGGVVATAMLNADADLKWYFLVTVIVSGACAVPMLFVPETLPPKGMRDGRGRNGNPLHTPVAQLQDGAATIPSIDRRNAQSGIWYLTRVWVLLATEPIIWITGVYNGLANGVFVLTVVGSITTLADFKGLPLMDAASSLIFACIGVVLVWFVMPFQTRLYREDKAEHKGRALPESRLLLLRDVLWIFPVALFWSAFTGDAQYNKWHQSVSCGLVAFTDSFLYQCLLIYILGEWFYSPVSNLRAHGH</sequence>
<gene>
    <name evidence="6" type="ORF">MMYC01_200222</name>
</gene>
<dbReference type="InterPro" id="IPR036259">
    <property type="entry name" value="MFS_trans_sf"/>
</dbReference>
<feature type="transmembrane region" description="Helical" evidence="5">
    <location>
        <begin position="18"/>
        <end position="40"/>
    </location>
</feature>
<feature type="transmembrane region" description="Helical" evidence="5">
    <location>
        <begin position="356"/>
        <end position="379"/>
    </location>
</feature>
<evidence type="ECO:0000256" key="1">
    <source>
        <dbReference type="ARBA" id="ARBA00004141"/>
    </source>
</evidence>
<reference evidence="6 7" key="1">
    <citation type="journal article" date="2016" name="Genome Announc.">
        <title>Genome Sequence of Madurella mycetomatis mm55, Isolated from a Human Mycetoma Case in Sudan.</title>
        <authorList>
            <person name="Smit S."/>
            <person name="Derks M.F."/>
            <person name="Bervoets S."/>
            <person name="Fahal A."/>
            <person name="van Leeuwen W."/>
            <person name="van Belkum A."/>
            <person name="van de Sande W.W."/>
        </authorList>
    </citation>
    <scope>NUCLEOTIDE SEQUENCE [LARGE SCALE GENOMIC DNA]</scope>
    <source>
        <strain evidence="7">mm55</strain>
    </source>
</reference>
<dbReference type="STRING" id="100816.A0A175WI21"/>
<dbReference type="VEuPathDB" id="FungiDB:MMYC01_200222"/>
<feature type="transmembrane region" description="Helical" evidence="5">
    <location>
        <begin position="256"/>
        <end position="275"/>
    </location>
</feature>
<keyword evidence="2 5" id="KW-0812">Transmembrane</keyword>
<protein>
    <submittedName>
        <fullName evidence="6">Vitamin B6 transporter bsu1</fullName>
    </submittedName>
</protein>
<proteinExistence type="predicted"/>
<keyword evidence="4 5" id="KW-0472">Membrane</keyword>
<feature type="transmembrane region" description="Helical" evidence="5">
    <location>
        <begin position="325"/>
        <end position="344"/>
    </location>
</feature>
<comment type="caution">
    <text evidence="6">The sequence shown here is derived from an EMBL/GenBank/DDBJ whole genome shotgun (WGS) entry which is preliminary data.</text>
</comment>
<evidence type="ECO:0000256" key="5">
    <source>
        <dbReference type="SAM" id="Phobius"/>
    </source>
</evidence>
<keyword evidence="3 5" id="KW-1133">Transmembrane helix</keyword>
<name>A0A175WI21_9PEZI</name>
<dbReference type="GO" id="GO:0022857">
    <property type="term" value="F:transmembrane transporter activity"/>
    <property type="evidence" value="ECO:0007669"/>
    <property type="project" value="TreeGrafter"/>
</dbReference>
<evidence type="ECO:0000256" key="2">
    <source>
        <dbReference type="ARBA" id="ARBA00022692"/>
    </source>
</evidence>
<dbReference type="PANTHER" id="PTHR23502">
    <property type="entry name" value="MAJOR FACILITATOR SUPERFAMILY"/>
    <property type="match status" value="1"/>
</dbReference>
<dbReference type="PANTHER" id="PTHR23502:SF36">
    <property type="entry name" value="MEMBRANE TRANSPORTER"/>
    <property type="match status" value="1"/>
</dbReference>
<accession>A0A175WI21</accession>
<feature type="transmembrane region" description="Helical" evidence="5">
    <location>
        <begin position="287"/>
        <end position="305"/>
    </location>
</feature>
<evidence type="ECO:0000256" key="3">
    <source>
        <dbReference type="ARBA" id="ARBA00022989"/>
    </source>
</evidence>
<feature type="transmembrane region" description="Helical" evidence="5">
    <location>
        <begin position="100"/>
        <end position="123"/>
    </location>
</feature>
<comment type="subcellular location">
    <subcellularLocation>
        <location evidence="1">Membrane</location>
        <topology evidence="1">Multi-pass membrane protein</topology>
    </subcellularLocation>
</comment>
<dbReference type="EMBL" id="LCTW02000002">
    <property type="protein sequence ID" value="KXX83202.1"/>
    <property type="molecule type" value="Genomic_DNA"/>
</dbReference>
<dbReference type="SUPFAM" id="SSF103473">
    <property type="entry name" value="MFS general substrate transporter"/>
    <property type="match status" value="1"/>
</dbReference>
<evidence type="ECO:0000313" key="6">
    <source>
        <dbReference type="EMBL" id="KXX83202.1"/>
    </source>
</evidence>
<feature type="transmembrane region" description="Helical" evidence="5">
    <location>
        <begin position="65"/>
        <end position="88"/>
    </location>
</feature>
<evidence type="ECO:0000256" key="4">
    <source>
        <dbReference type="ARBA" id="ARBA00023136"/>
    </source>
</evidence>
<organism evidence="6 7">
    <name type="scientific">Madurella mycetomatis</name>
    <dbReference type="NCBI Taxonomy" id="100816"/>
    <lineage>
        <taxon>Eukaryota</taxon>
        <taxon>Fungi</taxon>
        <taxon>Dikarya</taxon>
        <taxon>Ascomycota</taxon>
        <taxon>Pezizomycotina</taxon>
        <taxon>Sordariomycetes</taxon>
        <taxon>Sordariomycetidae</taxon>
        <taxon>Sordariales</taxon>
        <taxon>Sordariales incertae sedis</taxon>
        <taxon>Madurella</taxon>
    </lineage>
</organism>
<dbReference type="Proteomes" id="UP000078237">
    <property type="component" value="Unassembled WGS sequence"/>
</dbReference>
<keyword evidence="7" id="KW-1185">Reference proteome</keyword>
<feature type="transmembrane region" description="Helical" evidence="5">
    <location>
        <begin position="166"/>
        <end position="185"/>
    </location>
</feature>